<protein>
    <submittedName>
        <fullName evidence="1">Uncharacterized protein TCIL3000_10_2040</fullName>
    </submittedName>
</protein>
<dbReference type="VEuPathDB" id="TriTrypDB:TcIL3000_10_2040"/>
<dbReference type="EMBL" id="HE575323">
    <property type="protein sequence ID" value="CCC93445.1"/>
    <property type="molecule type" value="Genomic_DNA"/>
</dbReference>
<evidence type="ECO:0000313" key="1">
    <source>
        <dbReference type="EMBL" id="CCC93445.1"/>
    </source>
</evidence>
<accession>G0UVM9</accession>
<gene>
    <name evidence="1" type="ORF">TCIL3000_10_2040</name>
</gene>
<organism evidence="1">
    <name type="scientific">Trypanosoma congolense (strain IL3000)</name>
    <dbReference type="NCBI Taxonomy" id="1068625"/>
    <lineage>
        <taxon>Eukaryota</taxon>
        <taxon>Discoba</taxon>
        <taxon>Euglenozoa</taxon>
        <taxon>Kinetoplastea</taxon>
        <taxon>Metakinetoplastina</taxon>
        <taxon>Trypanosomatida</taxon>
        <taxon>Trypanosomatidae</taxon>
        <taxon>Trypanosoma</taxon>
        <taxon>Nannomonas</taxon>
    </lineage>
</organism>
<sequence>MTLNRHAPSFLRSFFSSSRCTLPSPGAAPVANLPKASSNFTVVNDMGLCFCISSHIIFSADATFMEFFCPFLQSNSSASFLFIECPLTSKTCVHSLVKAHVPHSPSSSSPLQFTLSSGAAFIHRLESVSPNTLLNVRISMTFSSAGLHSDFPSRI</sequence>
<name>G0UVM9_TRYCI</name>
<reference evidence="1" key="1">
    <citation type="journal article" date="2012" name="Proc. Natl. Acad. Sci. U.S.A.">
        <title>Antigenic diversity is generated by distinct evolutionary mechanisms in African trypanosome species.</title>
        <authorList>
            <person name="Jackson A.P."/>
            <person name="Berry A."/>
            <person name="Aslett M."/>
            <person name="Allison H.C."/>
            <person name="Burton P."/>
            <person name="Vavrova-Anderson J."/>
            <person name="Brown R."/>
            <person name="Browne H."/>
            <person name="Corton N."/>
            <person name="Hauser H."/>
            <person name="Gamble J."/>
            <person name="Gilderthorp R."/>
            <person name="Marcello L."/>
            <person name="McQuillan J."/>
            <person name="Otto T.D."/>
            <person name="Quail M.A."/>
            <person name="Sanders M.J."/>
            <person name="van Tonder A."/>
            <person name="Ginger M.L."/>
            <person name="Field M.C."/>
            <person name="Barry J.D."/>
            <person name="Hertz-Fowler C."/>
            <person name="Berriman M."/>
        </authorList>
    </citation>
    <scope>NUCLEOTIDE SEQUENCE</scope>
    <source>
        <strain evidence="1">IL3000</strain>
    </source>
</reference>
<proteinExistence type="predicted"/>
<dbReference type="AlphaFoldDB" id="G0UVM9"/>